<dbReference type="AlphaFoldDB" id="A0AAV3XS75"/>
<keyword evidence="2" id="KW-1185">Reference proteome</keyword>
<name>A0AAV3XS75_9CYAN</name>
<accession>A0AAV3XS75</accession>
<evidence type="ECO:0000313" key="2">
    <source>
        <dbReference type="Proteomes" id="UP001050975"/>
    </source>
</evidence>
<proteinExistence type="predicted"/>
<reference evidence="1" key="1">
    <citation type="submission" date="2019-10" db="EMBL/GenBank/DDBJ databases">
        <title>Draft genome sequece of Microseira wollei NIES-4236.</title>
        <authorList>
            <person name="Yamaguchi H."/>
            <person name="Suzuki S."/>
            <person name="Kawachi M."/>
        </authorList>
    </citation>
    <scope>NUCLEOTIDE SEQUENCE</scope>
    <source>
        <strain evidence="1">NIES-4236</strain>
    </source>
</reference>
<comment type="caution">
    <text evidence="1">The sequence shown here is derived from an EMBL/GenBank/DDBJ whole genome shotgun (WGS) entry which is preliminary data.</text>
</comment>
<dbReference type="Proteomes" id="UP001050975">
    <property type="component" value="Unassembled WGS sequence"/>
</dbReference>
<dbReference type="RefSeq" id="WP_226590530.1">
    <property type="nucleotide sequence ID" value="NZ_BLAY01000175.1"/>
</dbReference>
<sequence length="86" mass="9992">MADIVQLSSSRFVNLDAMGDLIVKEDEEVITVYWRDGEDSWDVFNDEEAEKLMQVLKFYSRGNVINMCRLCHMSVEEEQALVRLTS</sequence>
<organism evidence="1 2">
    <name type="scientific">Microseira wollei NIES-4236</name>
    <dbReference type="NCBI Taxonomy" id="2530354"/>
    <lineage>
        <taxon>Bacteria</taxon>
        <taxon>Bacillati</taxon>
        <taxon>Cyanobacteriota</taxon>
        <taxon>Cyanophyceae</taxon>
        <taxon>Oscillatoriophycideae</taxon>
        <taxon>Aerosakkonematales</taxon>
        <taxon>Aerosakkonemataceae</taxon>
        <taxon>Microseira</taxon>
    </lineage>
</organism>
<evidence type="ECO:0000313" key="1">
    <source>
        <dbReference type="EMBL" id="GET42657.1"/>
    </source>
</evidence>
<dbReference type="EMBL" id="BLAY01000175">
    <property type="protein sequence ID" value="GET42657.1"/>
    <property type="molecule type" value="Genomic_DNA"/>
</dbReference>
<protein>
    <submittedName>
        <fullName evidence="1">Uncharacterized protein</fullName>
    </submittedName>
</protein>
<gene>
    <name evidence="1" type="ORF">MiSe_74750</name>
</gene>